<comment type="caution">
    <text evidence="3">The sequence shown here is derived from an EMBL/GenBank/DDBJ whole genome shotgun (WGS) entry which is preliminary data.</text>
</comment>
<accession>K1RRT1</accession>
<dbReference type="EMBL" id="AJWZ01011177">
    <property type="protein sequence ID" value="EKC46254.1"/>
    <property type="molecule type" value="Genomic_DNA"/>
</dbReference>
<sequence length="280" mass="31846">MNSILEENRDYHAYRYGDHLTPGSELKIEHSVVCENVDISTLITMGTDSLEAMRQGSIDGEQKAYEIVVAAAKQWEQQAAATQTINRALEYLRTPEIEHTGNQWKDTDNWRADQKISNRVYQMTCSIWEDTKYDRETKQSVPIAWYVTWEVRIHSPKQGYGAKIAGQNQKRYTDKNAAIKYLDGRKKAYSHLFTEISPPIPKEYEHHFMVHGTLLPGYTVEGLEQAKTEHAAAEVSEGGIFTPKNREKPSVLGKLSVAKTQEKTPTTPGTAMKKKEDIQL</sequence>
<protein>
    <recommendedName>
        <fullName evidence="2">Large polyvalent protein associated domain-containing protein</fullName>
    </recommendedName>
</protein>
<evidence type="ECO:0000313" key="3">
    <source>
        <dbReference type="EMBL" id="EKC46254.1"/>
    </source>
</evidence>
<evidence type="ECO:0000259" key="2">
    <source>
        <dbReference type="Pfam" id="PF18852"/>
    </source>
</evidence>
<feature type="region of interest" description="Disordered" evidence="1">
    <location>
        <begin position="255"/>
        <end position="280"/>
    </location>
</feature>
<name>K1RRT1_9ZZZZ</name>
<dbReference type="InterPro" id="IPR040672">
    <property type="entry name" value="LPD34"/>
</dbReference>
<evidence type="ECO:0000256" key="1">
    <source>
        <dbReference type="SAM" id="MobiDB-lite"/>
    </source>
</evidence>
<reference evidence="3" key="1">
    <citation type="journal article" date="2013" name="Environ. Microbiol.">
        <title>Microbiota from the distal guts of lean and obese adolescents exhibit partial functional redundancy besides clear differences in community structure.</title>
        <authorList>
            <person name="Ferrer M."/>
            <person name="Ruiz A."/>
            <person name="Lanza F."/>
            <person name="Haange S.B."/>
            <person name="Oberbach A."/>
            <person name="Till H."/>
            <person name="Bargiela R."/>
            <person name="Campoy C."/>
            <person name="Segura M.T."/>
            <person name="Richter M."/>
            <person name="von Bergen M."/>
            <person name="Seifert J."/>
            <person name="Suarez A."/>
        </authorList>
    </citation>
    <scope>NUCLEOTIDE SEQUENCE</scope>
</reference>
<organism evidence="3">
    <name type="scientific">human gut metagenome</name>
    <dbReference type="NCBI Taxonomy" id="408170"/>
    <lineage>
        <taxon>unclassified sequences</taxon>
        <taxon>metagenomes</taxon>
        <taxon>organismal metagenomes</taxon>
    </lineage>
</organism>
<dbReference type="Pfam" id="PF18852">
    <property type="entry name" value="LPD34"/>
    <property type="match status" value="1"/>
</dbReference>
<proteinExistence type="predicted"/>
<dbReference type="AlphaFoldDB" id="K1RRT1"/>
<gene>
    <name evidence="3" type="ORF">OBE_16359</name>
</gene>
<feature type="domain" description="Large polyvalent protein associated" evidence="2">
    <location>
        <begin position="10"/>
        <end position="222"/>
    </location>
</feature>